<comment type="caution">
    <text evidence="1">The sequence shown here is derived from an EMBL/GenBank/DDBJ whole genome shotgun (WGS) entry which is preliminary data.</text>
</comment>
<dbReference type="eggNOG" id="COG3467">
    <property type="taxonomic scope" value="Bacteria"/>
</dbReference>
<proteinExistence type="predicted"/>
<dbReference type="PATRIC" id="fig|1357400.3.peg.775"/>
<dbReference type="OrthoDB" id="9794935at2"/>
<dbReference type="Pfam" id="PF04299">
    <property type="entry name" value="FMN_bind_2"/>
    <property type="match status" value="1"/>
</dbReference>
<keyword evidence="2" id="KW-1185">Reference proteome</keyword>
<name>V8CDX8_9HELI</name>
<dbReference type="Proteomes" id="UP000018731">
    <property type="component" value="Unassembled WGS sequence"/>
</dbReference>
<dbReference type="Gene3D" id="2.30.110.10">
    <property type="entry name" value="Electron Transport, Fmn-binding Protein, Chain A"/>
    <property type="match status" value="1"/>
</dbReference>
<protein>
    <submittedName>
        <fullName evidence="1">Uncharacterized protein</fullName>
    </submittedName>
</protein>
<dbReference type="STRING" id="1357400.HMPREF2086_00560"/>
<sequence>MRRAEFVCDDLGLITSHLDEIQYGVMSIPDTPLPYALPLSFCYFPPLPPSQDSTTNHAQTHDTSTHNTLCPTPSCSAQKGAIGIHGAKAGRKFALLAQNPKVCFSATKPYAYIGSEFLGGAMIPTQFFFCVMIAGQFRVVEDSASKREILSALVAKYEPQSSNFSFSKKAFAGSERGVFVGFIEIEHISVKAKFGQNLKQAEFESILSDLQAKYDNLCKNLGNACASLQSLESLQTLEPLQSAQTLQSLQTLKQTIAMMKHFTKKSK</sequence>
<dbReference type="PANTHER" id="PTHR34071">
    <property type="entry name" value="5-NITROIMIDAZOLE ANTIBIOTICS RESISTANCE PROTEIN, NIMA-FAMILY-RELATED PROTEIN-RELATED"/>
    <property type="match status" value="1"/>
</dbReference>
<dbReference type="HOGENOM" id="CLU_1041188_0_0_7"/>
<gene>
    <name evidence="1" type="ORF">HMPREF2086_00560</name>
</gene>
<dbReference type="EMBL" id="AZJI01000001">
    <property type="protein sequence ID" value="ETD25225.1"/>
    <property type="molecule type" value="Genomic_DNA"/>
</dbReference>
<evidence type="ECO:0000313" key="2">
    <source>
        <dbReference type="Proteomes" id="UP000018731"/>
    </source>
</evidence>
<dbReference type="AlphaFoldDB" id="V8CDX8"/>
<dbReference type="SUPFAM" id="SSF50475">
    <property type="entry name" value="FMN-binding split barrel"/>
    <property type="match status" value="1"/>
</dbReference>
<organism evidence="1 2">
    <name type="scientific">Helicobacter macacae MIT 99-5501</name>
    <dbReference type="NCBI Taxonomy" id="1357400"/>
    <lineage>
        <taxon>Bacteria</taxon>
        <taxon>Pseudomonadati</taxon>
        <taxon>Campylobacterota</taxon>
        <taxon>Epsilonproteobacteria</taxon>
        <taxon>Campylobacterales</taxon>
        <taxon>Helicobacteraceae</taxon>
        <taxon>Helicobacter</taxon>
    </lineage>
</organism>
<dbReference type="InterPro" id="IPR007396">
    <property type="entry name" value="TR_PAI2-type"/>
</dbReference>
<evidence type="ECO:0000313" key="1">
    <source>
        <dbReference type="EMBL" id="ETD25225.1"/>
    </source>
</evidence>
<accession>V8CDX8</accession>
<reference evidence="1 2" key="1">
    <citation type="journal article" date="2014" name="Genome Announc.">
        <title>Draft genome sequences of six enterohepatic helicobacter species isolated from humans and one from rhesus macaques.</title>
        <authorList>
            <person name="Shen Z."/>
            <person name="Sheh A."/>
            <person name="Young S.K."/>
            <person name="Abouelliel A."/>
            <person name="Ward D.V."/>
            <person name="Earl A.M."/>
            <person name="Fox J.G."/>
        </authorList>
    </citation>
    <scope>NUCLEOTIDE SEQUENCE [LARGE SCALE GENOMIC DNA]</scope>
    <source>
        <strain evidence="1 2">MIT 99-5501</strain>
    </source>
</reference>
<dbReference type="RefSeq" id="WP_023927289.1">
    <property type="nucleotide sequence ID" value="NZ_KI669454.1"/>
</dbReference>
<dbReference type="PANTHER" id="PTHR34071:SF2">
    <property type="entry name" value="FLAVIN-NUCLEOTIDE-BINDING PROTEIN"/>
    <property type="match status" value="1"/>
</dbReference>
<dbReference type="InterPro" id="IPR012349">
    <property type="entry name" value="Split_barrel_FMN-bd"/>
</dbReference>